<gene>
    <name evidence="9" type="ORF">LEA_16720</name>
</gene>
<sequence>MLRSLHVKNLALIRETEVEFGEGLNILTGETGAGKSLLIGSVNLALGGKFEKD</sequence>
<dbReference type="Gene3D" id="3.40.50.300">
    <property type="entry name" value="P-loop containing nucleotide triphosphate hydrolases"/>
    <property type="match status" value="1"/>
</dbReference>
<evidence type="ECO:0000256" key="3">
    <source>
        <dbReference type="ARBA" id="ARBA00022741"/>
    </source>
</evidence>
<dbReference type="AlphaFoldDB" id="K1RW79"/>
<evidence type="ECO:0000256" key="6">
    <source>
        <dbReference type="ARBA" id="ARBA00023204"/>
    </source>
</evidence>
<dbReference type="GO" id="GO:0006310">
    <property type="term" value="P:DNA recombination"/>
    <property type="evidence" value="ECO:0007669"/>
    <property type="project" value="InterPro"/>
</dbReference>
<feature type="non-terminal residue" evidence="9">
    <location>
        <position position="53"/>
    </location>
</feature>
<dbReference type="EMBL" id="AJWY01011433">
    <property type="protein sequence ID" value="EKC52772.1"/>
    <property type="molecule type" value="Genomic_DNA"/>
</dbReference>
<organism evidence="9">
    <name type="scientific">human gut metagenome</name>
    <dbReference type="NCBI Taxonomy" id="408170"/>
    <lineage>
        <taxon>unclassified sequences</taxon>
        <taxon>metagenomes</taxon>
        <taxon>organismal metagenomes</taxon>
    </lineage>
</organism>
<dbReference type="Pfam" id="PF13476">
    <property type="entry name" value="AAA_23"/>
    <property type="match status" value="1"/>
</dbReference>
<dbReference type="InterPro" id="IPR027417">
    <property type="entry name" value="P-loop_NTPase"/>
</dbReference>
<feature type="domain" description="Rad50/SbcC-type AAA" evidence="8">
    <location>
        <begin position="4"/>
        <end position="52"/>
    </location>
</feature>
<dbReference type="PANTHER" id="PTHR11059">
    <property type="entry name" value="DNA REPAIR PROTEIN RECN"/>
    <property type="match status" value="1"/>
</dbReference>
<evidence type="ECO:0000313" key="9">
    <source>
        <dbReference type="EMBL" id="EKC52772.1"/>
    </source>
</evidence>
<keyword evidence="5" id="KW-0067">ATP-binding</keyword>
<evidence type="ECO:0000256" key="4">
    <source>
        <dbReference type="ARBA" id="ARBA00022763"/>
    </source>
</evidence>
<dbReference type="InterPro" id="IPR038729">
    <property type="entry name" value="Rad50/SbcC_AAA"/>
</dbReference>
<evidence type="ECO:0000259" key="8">
    <source>
        <dbReference type="Pfam" id="PF13476"/>
    </source>
</evidence>
<keyword evidence="6" id="KW-0234">DNA repair</keyword>
<accession>K1RW79</accession>
<comment type="similarity">
    <text evidence="1">Belongs to the RecN family.</text>
</comment>
<dbReference type="GO" id="GO:0005524">
    <property type="term" value="F:ATP binding"/>
    <property type="evidence" value="ECO:0007669"/>
    <property type="project" value="UniProtKB-KW"/>
</dbReference>
<protein>
    <recommendedName>
        <fullName evidence="2">DNA repair protein RecN</fullName>
    </recommendedName>
    <alternativeName>
        <fullName evidence="7">Recombination protein N</fullName>
    </alternativeName>
</protein>
<evidence type="ECO:0000256" key="5">
    <source>
        <dbReference type="ARBA" id="ARBA00022840"/>
    </source>
</evidence>
<evidence type="ECO:0000256" key="2">
    <source>
        <dbReference type="ARBA" id="ARBA00021315"/>
    </source>
</evidence>
<proteinExistence type="inferred from homology"/>
<keyword evidence="4" id="KW-0227">DNA damage</keyword>
<dbReference type="InterPro" id="IPR004604">
    <property type="entry name" value="DNA_recomb/repair_RecN"/>
</dbReference>
<evidence type="ECO:0000256" key="7">
    <source>
        <dbReference type="ARBA" id="ARBA00033408"/>
    </source>
</evidence>
<evidence type="ECO:0000256" key="1">
    <source>
        <dbReference type="ARBA" id="ARBA00009441"/>
    </source>
</evidence>
<dbReference type="PANTHER" id="PTHR11059:SF0">
    <property type="entry name" value="DNA REPAIR PROTEIN RECN"/>
    <property type="match status" value="1"/>
</dbReference>
<dbReference type="GO" id="GO:0006302">
    <property type="term" value="P:double-strand break repair"/>
    <property type="evidence" value="ECO:0007669"/>
    <property type="project" value="InterPro"/>
</dbReference>
<name>K1RW79_9ZZZZ</name>
<keyword evidence="3" id="KW-0547">Nucleotide-binding</keyword>
<reference evidence="9" key="1">
    <citation type="journal article" date="2013" name="Environ. Microbiol.">
        <title>Microbiota from the distal guts of lean and obese adolescents exhibit partial functional redundancy besides clear differences in community structure.</title>
        <authorList>
            <person name="Ferrer M."/>
            <person name="Ruiz A."/>
            <person name="Lanza F."/>
            <person name="Haange S.B."/>
            <person name="Oberbach A."/>
            <person name="Till H."/>
            <person name="Bargiela R."/>
            <person name="Campoy C."/>
            <person name="Segura M.T."/>
            <person name="Richter M."/>
            <person name="von Bergen M."/>
            <person name="Seifert J."/>
            <person name="Suarez A."/>
        </authorList>
    </citation>
    <scope>NUCLEOTIDE SEQUENCE</scope>
</reference>
<dbReference type="GO" id="GO:0016887">
    <property type="term" value="F:ATP hydrolysis activity"/>
    <property type="evidence" value="ECO:0007669"/>
    <property type="project" value="InterPro"/>
</dbReference>
<comment type="caution">
    <text evidence="9">The sequence shown here is derived from an EMBL/GenBank/DDBJ whole genome shotgun (WGS) entry which is preliminary data.</text>
</comment>
<dbReference type="SUPFAM" id="SSF52540">
    <property type="entry name" value="P-loop containing nucleoside triphosphate hydrolases"/>
    <property type="match status" value="1"/>
</dbReference>